<comment type="similarity">
    <text evidence="1">Belongs to the DeSI family.</text>
</comment>
<keyword evidence="2" id="KW-0645">Protease</keyword>
<gene>
    <name evidence="5" type="primary">VvCHDh000241_7</name>
    <name evidence="5" type="ORF">CK203_086498</name>
</gene>
<dbReference type="PANTHER" id="PTHR12378:SF80">
    <property type="entry name" value="IP06716P-RELATED"/>
    <property type="match status" value="1"/>
</dbReference>
<reference evidence="5 6" key="1">
    <citation type="journal article" date="2018" name="PLoS Genet.">
        <title>Population sequencing reveals clonal diversity and ancestral inbreeding in the grapevine cultivar Chardonnay.</title>
        <authorList>
            <person name="Roach M.J."/>
            <person name="Johnson D.L."/>
            <person name="Bohlmann J."/>
            <person name="van Vuuren H.J."/>
            <person name="Jones S.J."/>
            <person name="Pretorius I.S."/>
            <person name="Schmidt S.A."/>
            <person name="Borneman A.R."/>
        </authorList>
    </citation>
    <scope>NUCLEOTIDE SEQUENCE [LARGE SCALE GENOMIC DNA]</scope>
    <source>
        <strain evidence="6">cv. Chardonnay</strain>
        <tissue evidence="5">Leaf</tissue>
    </source>
</reference>
<evidence type="ECO:0000259" key="4">
    <source>
        <dbReference type="PROSITE" id="PS51858"/>
    </source>
</evidence>
<dbReference type="Proteomes" id="UP000288805">
    <property type="component" value="Unassembled WGS sequence"/>
</dbReference>
<dbReference type="GO" id="GO:0008233">
    <property type="term" value="F:peptidase activity"/>
    <property type="evidence" value="ECO:0007669"/>
    <property type="project" value="UniProtKB-KW"/>
</dbReference>
<sequence length="55" mass="6246">MGAANTSISGSEYETQVILNVYDLTPLNNYIYWFGCGIFHSGIEVDFDMGFDHYE</sequence>
<comment type="caution">
    <text evidence="5">The sequence shown here is derived from an EMBL/GenBank/DDBJ whole genome shotgun (WGS) entry which is preliminary data.</text>
</comment>
<accession>A0A438EIN5</accession>
<evidence type="ECO:0000313" key="6">
    <source>
        <dbReference type="Proteomes" id="UP000288805"/>
    </source>
</evidence>
<dbReference type="Gene3D" id="3.90.1720.30">
    <property type="entry name" value="PPPDE domains"/>
    <property type="match status" value="1"/>
</dbReference>
<evidence type="ECO:0000313" key="5">
    <source>
        <dbReference type="EMBL" id="RVW47485.1"/>
    </source>
</evidence>
<dbReference type="PANTHER" id="PTHR12378">
    <property type="entry name" value="DESUMOYLATING ISOPEPTIDASE"/>
    <property type="match status" value="1"/>
</dbReference>
<feature type="domain" description="PPPDE" evidence="4">
    <location>
        <begin position="15"/>
        <end position="55"/>
    </location>
</feature>
<dbReference type="EMBL" id="QGNW01001282">
    <property type="protein sequence ID" value="RVW47485.1"/>
    <property type="molecule type" value="Genomic_DNA"/>
</dbReference>
<dbReference type="AlphaFoldDB" id="A0A438EIN5"/>
<proteinExistence type="inferred from homology"/>
<dbReference type="InterPro" id="IPR042266">
    <property type="entry name" value="PPPDE_sf"/>
</dbReference>
<protein>
    <submittedName>
        <fullName evidence="5">DeSI-like protein</fullName>
    </submittedName>
</protein>
<dbReference type="InterPro" id="IPR008580">
    <property type="entry name" value="PPPDE_dom"/>
</dbReference>
<dbReference type="GO" id="GO:0006508">
    <property type="term" value="P:proteolysis"/>
    <property type="evidence" value="ECO:0007669"/>
    <property type="project" value="UniProtKB-KW"/>
</dbReference>
<evidence type="ECO:0000256" key="2">
    <source>
        <dbReference type="ARBA" id="ARBA00022670"/>
    </source>
</evidence>
<evidence type="ECO:0000256" key="3">
    <source>
        <dbReference type="ARBA" id="ARBA00022801"/>
    </source>
</evidence>
<evidence type="ECO:0000256" key="1">
    <source>
        <dbReference type="ARBA" id="ARBA00008140"/>
    </source>
</evidence>
<keyword evidence="3" id="KW-0378">Hydrolase</keyword>
<organism evidence="5 6">
    <name type="scientific">Vitis vinifera</name>
    <name type="common">Grape</name>
    <dbReference type="NCBI Taxonomy" id="29760"/>
    <lineage>
        <taxon>Eukaryota</taxon>
        <taxon>Viridiplantae</taxon>
        <taxon>Streptophyta</taxon>
        <taxon>Embryophyta</taxon>
        <taxon>Tracheophyta</taxon>
        <taxon>Spermatophyta</taxon>
        <taxon>Magnoliopsida</taxon>
        <taxon>eudicotyledons</taxon>
        <taxon>Gunneridae</taxon>
        <taxon>Pentapetalae</taxon>
        <taxon>rosids</taxon>
        <taxon>Vitales</taxon>
        <taxon>Vitaceae</taxon>
        <taxon>Viteae</taxon>
        <taxon>Vitis</taxon>
    </lineage>
</organism>
<dbReference type="PROSITE" id="PS51858">
    <property type="entry name" value="PPPDE"/>
    <property type="match status" value="1"/>
</dbReference>
<name>A0A438EIN5_VITVI</name>